<dbReference type="EMBL" id="CAUEEQ010008929">
    <property type="protein sequence ID" value="CAJ0932908.1"/>
    <property type="molecule type" value="Genomic_DNA"/>
</dbReference>
<keyword evidence="2" id="KW-1185">Reference proteome</keyword>
<reference evidence="1" key="1">
    <citation type="submission" date="2023-07" db="EMBL/GenBank/DDBJ databases">
        <authorList>
            <person name="Stuckert A."/>
        </authorList>
    </citation>
    <scope>NUCLEOTIDE SEQUENCE</scope>
</reference>
<accession>A0ABN9L696</accession>
<gene>
    <name evidence="1" type="ORF">RIMI_LOCUS5286381</name>
</gene>
<comment type="caution">
    <text evidence="1">The sequence shown here is derived from an EMBL/GenBank/DDBJ whole genome shotgun (WGS) entry which is preliminary data.</text>
</comment>
<proteinExistence type="predicted"/>
<sequence>MGTDSGAARTLLDGAATLHLHTGNLMNWGRLKKKCAVSPSEEGTLQCTLWKTGTAVPTLRKIAKKAALNSRGISKYTRMCHDLGTGNHKP</sequence>
<protein>
    <submittedName>
        <fullName evidence="1">Uncharacterized protein</fullName>
    </submittedName>
</protein>
<dbReference type="Proteomes" id="UP001176940">
    <property type="component" value="Unassembled WGS sequence"/>
</dbReference>
<evidence type="ECO:0000313" key="1">
    <source>
        <dbReference type="EMBL" id="CAJ0932908.1"/>
    </source>
</evidence>
<name>A0ABN9L696_9NEOB</name>
<evidence type="ECO:0000313" key="2">
    <source>
        <dbReference type="Proteomes" id="UP001176940"/>
    </source>
</evidence>
<organism evidence="1 2">
    <name type="scientific">Ranitomeya imitator</name>
    <name type="common">mimic poison frog</name>
    <dbReference type="NCBI Taxonomy" id="111125"/>
    <lineage>
        <taxon>Eukaryota</taxon>
        <taxon>Metazoa</taxon>
        <taxon>Chordata</taxon>
        <taxon>Craniata</taxon>
        <taxon>Vertebrata</taxon>
        <taxon>Euteleostomi</taxon>
        <taxon>Amphibia</taxon>
        <taxon>Batrachia</taxon>
        <taxon>Anura</taxon>
        <taxon>Neobatrachia</taxon>
        <taxon>Hyloidea</taxon>
        <taxon>Dendrobatidae</taxon>
        <taxon>Dendrobatinae</taxon>
        <taxon>Ranitomeya</taxon>
    </lineage>
</organism>